<dbReference type="CDD" id="cd05389">
    <property type="entry name" value="CobQ_N"/>
    <property type="match status" value="1"/>
</dbReference>
<dbReference type="SUPFAM" id="SSF52540">
    <property type="entry name" value="P-loop containing nucleoside triphosphate hydrolases"/>
    <property type="match status" value="1"/>
</dbReference>
<dbReference type="Pfam" id="PF07685">
    <property type="entry name" value="GATase_3"/>
    <property type="match status" value="1"/>
</dbReference>
<dbReference type="InterPro" id="IPR033949">
    <property type="entry name" value="CobQ_GATase1"/>
</dbReference>
<organism evidence="6">
    <name type="scientific">marine metagenome</name>
    <dbReference type="NCBI Taxonomy" id="408172"/>
    <lineage>
        <taxon>unclassified sequences</taxon>
        <taxon>metagenomes</taxon>
        <taxon>ecological metagenomes</taxon>
    </lineage>
</organism>
<dbReference type="InterPro" id="IPR027417">
    <property type="entry name" value="P-loop_NTPase"/>
</dbReference>
<feature type="domain" description="CobQ/CobB/MinD/ParA nucleotide binding" evidence="4">
    <location>
        <begin position="5"/>
        <end position="228"/>
    </location>
</feature>
<evidence type="ECO:0000259" key="5">
    <source>
        <dbReference type="Pfam" id="PF07685"/>
    </source>
</evidence>
<dbReference type="InterPro" id="IPR002586">
    <property type="entry name" value="CobQ/CobB/MinD/ParA_Nub-bd_dom"/>
</dbReference>
<protein>
    <submittedName>
        <fullName evidence="6">Uncharacterized protein</fullName>
    </submittedName>
</protein>
<evidence type="ECO:0000313" key="6">
    <source>
        <dbReference type="EMBL" id="SVA65436.1"/>
    </source>
</evidence>
<evidence type="ECO:0000256" key="3">
    <source>
        <dbReference type="ARBA" id="ARBA00022962"/>
    </source>
</evidence>
<dbReference type="NCBIfam" id="TIGR00313">
    <property type="entry name" value="cobQ"/>
    <property type="match status" value="1"/>
</dbReference>
<gene>
    <name evidence="6" type="ORF">METZ01_LOCUS118290</name>
</gene>
<dbReference type="NCBIfam" id="NF001989">
    <property type="entry name" value="PRK00784.1"/>
    <property type="match status" value="1"/>
</dbReference>
<comment type="pathway">
    <text evidence="1">Cofactor biosynthesis; adenosylcobalamin biosynthesis.</text>
</comment>
<name>A0A381XKZ7_9ZZZZ</name>
<dbReference type="UniPathway" id="UPA00148"/>
<dbReference type="InterPro" id="IPR047045">
    <property type="entry name" value="CobQ_N"/>
</dbReference>
<reference evidence="6" key="1">
    <citation type="submission" date="2018-05" db="EMBL/GenBank/DDBJ databases">
        <authorList>
            <person name="Lanie J.A."/>
            <person name="Ng W.-L."/>
            <person name="Kazmierczak K.M."/>
            <person name="Andrzejewski T.M."/>
            <person name="Davidsen T.M."/>
            <person name="Wayne K.J."/>
            <person name="Tettelin H."/>
            <person name="Glass J.I."/>
            <person name="Rusch D."/>
            <person name="Podicherti R."/>
            <person name="Tsui H.-C.T."/>
            <person name="Winkler M.E."/>
        </authorList>
    </citation>
    <scope>NUCLEOTIDE SEQUENCE</scope>
</reference>
<evidence type="ECO:0000256" key="2">
    <source>
        <dbReference type="ARBA" id="ARBA00022573"/>
    </source>
</evidence>
<dbReference type="GO" id="GO:0009236">
    <property type="term" value="P:cobalamin biosynthetic process"/>
    <property type="evidence" value="ECO:0007669"/>
    <property type="project" value="UniProtKB-UniPathway"/>
</dbReference>
<feature type="domain" description="CobB/CobQ-like glutamine amidotransferase" evidence="5">
    <location>
        <begin position="250"/>
        <end position="432"/>
    </location>
</feature>
<accession>A0A381XKZ7</accession>
<dbReference type="PANTHER" id="PTHR21343">
    <property type="entry name" value="DETHIOBIOTIN SYNTHETASE"/>
    <property type="match status" value="1"/>
</dbReference>
<dbReference type="SUPFAM" id="SSF52317">
    <property type="entry name" value="Class I glutamine amidotransferase-like"/>
    <property type="match status" value="1"/>
</dbReference>
<dbReference type="InterPro" id="IPR004459">
    <property type="entry name" value="CobQ_synth"/>
</dbReference>
<dbReference type="PROSITE" id="PS51274">
    <property type="entry name" value="GATASE_COBBQ"/>
    <property type="match status" value="1"/>
</dbReference>
<sequence>MPNILMFQGTGSGVGKSVLATGFCRLLKNRGLSVRPFKAQNMSLNSGVTPDGLELGRAQIVQAEACGVFPDARMNPILLKPQGSGVSQLIRMGKVSCTCSAHEYYSLTEENFQVARKAFDSLKSESDWIVMEGAGSPAEINLQARDIVNMRMAKYAGAKVILIGDIDRGGVFAWLKGTYDLIQPQYRSLMQGILINKFRGDVSLLEPGIKQFEELVPVPVLGVIPWREMELEDEDSQNLRSKIDSEAVLDVAVIRLPHISNFTDFDPLKQIDGLSVRFVKNVNELGNAELIIIPGSKNTLADLAFLHEKGFTAELKNLCGKTWILGICGGFQMLGESVDDPHDMEAGGRGSGLGFLPMTTVLEGDKQLEKREYQGQNWLEGLCWSGYEIHLGRSEIRSNELESIVKNDASLGVIDRKQKIIGTYIHGWLESPEVTRRLLALVSPEPFDIPFSFQQTKEREMEELADFLEEYCDVESILRN</sequence>
<dbReference type="EMBL" id="UINC01015560">
    <property type="protein sequence ID" value="SVA65436.1"/>
    <property type="molecule type" value="Genomic_DNA"/>
</dbReference>
<dbReference type="AlphaFoldDB" id="A0A381XKZ7"/>
<proteinExistence type="inferred from homology"/>
<dbReference type="Gene3D" id="3.40.50.300">
    <property type="entry name" value="P-loop containing nucleotide triphosphate hydrolases"/>
    <property type="match status" value="1"/>
</dbReference>
<dbReference type="Pfam" id="PF01656">
    <property type="entry name" value="CbiA"/>
    <property type="match status" value="1"/>
</dbReference>
<dbReference type="GO" id="GO:0003824">
    <property type="term" value="F:catalytic activity"/>
    <property type="evidence" value="ECO:0007669"/>
    <property type="project" value="InterPro"/>
</dbReference>
<keyword evidence="2" id="KW-0169">Cobalamin biosynthesis</keyword>
<dbReference type="Gene3D" id="3.40.50.880">
    <property type="match status" value="1"/>
</dbReference>
<dbReference type="InterPro" id="IPR011698">
    <property type="entry name" value="GATase_3"/>
</dbReference>
<dbReference type="InterPro" id="IPR029062">
    <property type="entry name" value="Class_I_gatase-like"/>
</dbReference>
<dbReference type="PANTHER" id="PTHR21343:SF1">
    <property type="entry name" value="COBYRIC ACID SYNTHASE"/>
    <property type="match status" value="1"/>
</dbReference>
<dbReference type="HAMAP" id="MF_00028">
    <property type="entry name" value="CobQ"/>
    <property type="match status" value="1"/>
</dbReference>
<evidence type="ECO:0000259" key="4">
    <source>
        <dbReference type="Pfam" id="PF01656"/>
    </source>
</evidence>
<evidence type="ECO:0000256" key="1">
    <source>
        <dbReference type="ARBA" id="ARBA00004953"/>
    </source>
</evidence>
<dbReference type="CDD" id="cd01750">
    <property type="entry name" value="GATase1_CobQ"/>
    <property type="match status" value="1"/>
</dbReference>
<keyword evidence="3" id="KW-0315">Glutamine amidotransferase</keyword>